<dbReference type="InterPro" id="IPR024079">
    <property type="entry name" value="MetalloPept_cat_dom_sf"/>
</dbReference>
<feature type="domain" description="PKD" evidence="2">
    <location>
        <begin position="1323"/>
        <end position="1410"/>
    </location>
</feature>
<feature type="domain" description="PKD" evidence="2">
    <location>
        <begin position="1155"/>
        <end position="1242"/>
    </location>
</feature>
<dbReference type="PROSITE" id="PS50268">
    <property type="entry name" value="CADHERIN_2"/>
    <property type="match status" value="2"/>
</dbReference>
<evidence type="ECO:0000313" key="5">
    <source>
        <dbReference type="Proteomes" id="UP001301442"/>
    </source>
</evidence>
<dbReference type="Gene3D" id="3.60.21.10">
    <property type="match status" value="1"/>
</dbReference>
<gene>
    <name evidence="4" type="ORF">RI844_20155</name>
</gene>
<organism evidence="4 5">
    <name type="scientific">Thalassotalea fonticola</name>
    <dbReference type="NCBI Taxonomy" id="3065649"/>
    <lineage>
        <taxon>Bacteria</taxon>
        <taxon>Pseudomonadati</taxon>
        <taxon>Pseudomonadota</taxon>
        <taxon>Gammaproteobacteria</taxon>
        <taxon>Alteromonadales</taxon>
        <taxon>Colwelliaceae</taxon>
        <taxon>Thalassotalea</taxon>
    </lineage>
</organism>
<accession>A0ABZ0GP30</accession>
<dbReference type="CDD" id="cd00146">
    <property type="entry name" value="PKD"/>
    <property type="match status" value="8"/>
</dbReference>
<feature type="domain" description="Cadherin" evidence="3">
    <location>
        <begin position="1127"/>
        <end position="1245"/>
    </location>
</feature>
<feature type="domain" description="Cadherin" evidence="3">
    <location>
        <begin position="1295"/>
        <end position="1413"/>
    </location>
</feature>
<evidence type="ECO:0000259" key="3">
    <source>
        <dbReference type="PROSITE" id="PS50268"/>
    </source>
</evidence>
<feature type="domain" description="PKD" evidence="2">
    <location>
        <begin position="1239"/>
        <end position="1326"/>
    </location>
</feature>
<dbReference type="InterPro" id="IPR022409">
    <property type="entry name" value="PKD/Chitinase_dom"/>
</dbReference>
<dbReference type="Pfam" id="PF13582">
    <property type="entry name" value="Reprolysin_3"/>
    <property type="match status" value="1"/>
</dbReference>
<feature type="compositionally biased region" description="Low complexity" evidence="1">
    <location>
        <begin position="1304"/>
        <end position="1320"/>
    </location>
</feature>
<feature type="compositionally biased region" description="Low complexity" evidence="1">
    <location>
        <begin position="1387"/>
        <end position="1404"/>
    </location>
</feature>
<dbReference type="Pfam" id="PF18911">
    <property type="entry name" value="PKD_4"/>
    <property type="match status" value="8"/>
</dbReference>
<dbReference type="SUPFAM" id="SSF55486">
    <property type="entry name" value="Metalloproteases ('zincins'), catalytic domain"/>
    <property type="match status" value="1"/>
</dbReference>
<dbReference type="PANTHER" id="PTHR36842">
    <property type="entry name" value="PROTEIN TOLB HOMOLOG"/>
    <property type="match status" value="1"/>
</dbReference>
<feature type="compositionally biased region" description="Polar residues" evidence="1">
    <location>
        <begin position="1321"/>
        <end position="1330"/>
    </location>
</feature>
<feature type="region of interest" description="Disordered" evidence="1">
    <location>
        <begin position="174"/>
        <end position="197"/>
    </location>
</feature>
<dbReference type="RefSeq" id="WP_348396430.1">
    <property type="nucleotide sequence ID" value="NZ_CP136600.1"/>
</dbReference>
<proteinExistence type="predicted"/>
<feature type="compositionally biased region" description="Low complexity" evidence="1">
    <location>
        <begin position="1219"/>
        <end position="1236"/>
    </location>
</feature>
<dbReference type="Gene3D" id="2.60.40.10">
    <property type="entry name" value="Immunoglobulins"/>
    <property type="match status" value="8"/>
</dbReference>
<feature type="domain" description="PKD" evidence="2">
    <location>
        <begin position="1575"/>
        <end position="1662"/>
    </location>
</feature>
<dbReference type="Pfam" id="PF00149">
    <property type="entry name" value="Metallophos"/>
    <property type="match status" value="1"/>
</dbReference>
<dbReference type="SUPFAM" id="SSF49299">
    <property type="entry name" value="PKD domain"/>
    <property type="match status" value="8"/>
</dbReference>
<feature type="domain" description="PKD" evidence="2">
    <location>
        <begin position="1659"/>
        <end position="1746"/>
    </location>
</feature>
<dbReference type="InterPro" id="IPR000601">
    <property type="entry name" value="PKD_dom"/>
</dbReference>
<dbReference type="PROSITE" id="PS50093">
    <property type="entry name" value="PKD"/>
    <property type="match status" value="8"/>
</dbReference>
<reference evidence="4 5" key="1">
    <citation type="submission" date="2023-09" db="EMBL/GenBank/DDBJ databases">
        <authorList>
            <person name="Qi X."/>
        </authorList>
    </citation>
    <scope>NUCLEOTIDE SEQUENCE [LARGE SCALE GENOMIC DNA]</scope>
    <source>
        <strain evidence="4 5">S1-1</strain>
    </source>
</reference>
<dbReference type="InterPro" id="IPR004843">
    <property type="entry name" value="Calcineurin-like_PHP"/>
</dbReference>
<dbReference type="Proteomes" id="UP001301442">
    <property type="component" value="Chromosome"/>
</dbReference>
<dbReference type="PANTHER" id="PTHR36842:SF1">
    <property type="entry name" value="PROTEIN TOLB"/>
    <property type="match status" value="1"/>
</dbReference>
<protein>
    <submittedName>
        <fullName evidence="4">PKD domain-containing protein</fullName>
    </submittedName>
</protein>
<feature type="domain" description="PKD" evidence="2">
    <location>
        <begin position="1491"/>
        <end position="1578"/>
    </location>
</feature>
<dbReference type="InterPro" id="IPR002126">
    <property type="entry name" value="Cadherin-like_dom"/>
</dbReference>
<dbReference type="Gene3D" id="3.40.390.10">
    <property type="entry name" value="Collagenase (Catalytic Domain)"/>
    <property type="match status" value="1"/>
</dbReference>
<dbReference type="InterPro" id="IPR013783">
    <property type="entry name" value="Ig-like_fold"/>
</dbReference>
<dbReference type="SUPFAM" id="SSF56300">
    <property type="entry name" value="Metallo-dependent phosphatases"/>
    <property type="match status" value="1"/>
</dbReference>
<evidence type="ECO:0000256" key="1">
    <source>
        <dbReference type="SAM" id="MobiDB-lite"/>
    </source>
</evidence>
<feature type="compositionally biased region" description="Polar residues" evidence="1">
    <location>
        <begin position="1237"/>
        <end position="1246"/>
    </location>
</feature>
<dbReference type="InterPro" id="IPR035986">
    <property type="entry name" value="PKD_dom_sf"/>
</dbReference>
<feature type="compositionally biased region" description="Low complexity" evidence="1">
    <location>
        <begin position="187"/>
        <end position="197"/>
    </location>
</feature>
<feature type="compositionally biased region" description="Low complexity" evidence="1">
    <location>
        <begin position="1641"/>
        <end position="1656"/>
    </location>
</feature>
<evidence type="ECO:0000259" key="2">
    <source>
        <dbReference type="PROSITE" id="PS50093"/>
    </source>
</evidence>
<dbReference type="InterPro" id="IPR029052">
    <property type="entry name" value="Metallo-depent_PP-like"/>
</dbReference>
<sequence>MHQKSYISSISSILFPRIVVALSLLFLLSGTMVAMTVVEAASAGDINSIANDEASEKLFSTHPLYIRPSKYARAALIGNLNVKGLAQGKHKLRITLPNGKVVILQRSYLEKRGKGNSTWFGRVKGEANSEVVLTLKHGLIYGRIRIVNEVFELKSTRKKQLIVEQLDSQLFPERGDDTIRVPTSGDNSSSVNIPSAASSNDDGISTIDLLSVYSNDALNNAGSAEQVETIIQAAVDAANNAFVNSNISIRYRLVYTASVNYNTSGTTSNDLPWLRSDSQIAALRDQYGADMVSLIVDTSDSCGTGYVQQTPGSGFASFAFQVTDIDCAVGNLTFGHEHGHNLGMEHNPSNSSAYPENGSYLWSFGHYINGSYRTMMSYSDPCSSICPRAQQISNPNVIHNGYATGITNERDNARTGDLTGPISAAFREQVVPYDGSIVFAALGDFGDGSNAEADVASMVNDWLPDFIITAGDNRYGSDSYDEVVGQFYCNFLTDVSSGNFCDGGNSSINAFFPTLGNHDYSDGGGVDEYLSYFSLPGVGITTNNTSGSETYYDFVDGPVHFFALDSDLAWRNAANMNAQKSWLQALLATSISPWQVVYFHHGAYSSANHGSHPHMQWDFADWGVDAVISAHDHTYERIKQDDILYFVNGLGGRSLYSFGSPVAGSQVRYNGDHGAMRITASVEQMQFEFINRLGTVIDSHLLQPSVGNNNVVTTRIASSTDDVEQRSSDGSVDITDFDIELGDDPGSNEDQSVGLRFTALNIPQGASIISASLEFTVAEIDTATTNVSIRAQAADNAAEFVATTNNVTNRSLTNTSSSWNIAAWNTVGDVKQSTDISALVQEVINRNGWIAGNAMAFVVSGSGSRTAKSYDGDASAAPLLRIEYEVALPTSGSIDISVASASDDVEQKLSDGSMYFDSSDLELGSDESFNGEQSIGLRFRGIDIPQGAIIDSAYLEFIVDEANSGATDVEIRAQAVDNAPAFGTSDYDITNRVQTNNYVPWGILSWDNPGTAKPSPDISALVQEVVDRQGWNSGNNIVFFISGDGERTAESYDGAPASAPRLYIEYSQAPTNMAPIAAFIESCNDLNCSFTDTSTDNDGTLGSWSWEFGDGDISSAQNPSHSYASAGSYTVTLTVTDDDNSSNSTSQSVTVSAPANQAPSASFSISTADLTAAFTDSSTDIDGTIAAWSWDFGDGDISSAQNPSHSYASAGSYTVTLTVTDDDNSSNSTSQSVTVSEPGNQAPSASFSISTADLTATFTDSSTDSDGTIAAWSWDFGDANSATTQNPSHSYASAGSYTVTLTVTDDDNSSNSTSQSVTVSEPGNQAPSASFSISTADLTATFTDSSTDSDGTIAAWSWDFGDGDISSAQNPSHSYASAGSYTVTLTVTDDDNSSNSTSQSVTVSEPGNQAPSASFSISTADLTATFTDSSTDIDGTIAAWSWDFGDANSATTQNPSHSYASAGSYTVTLTVTDDDNSSNSTSQSVTVSAPANQAPSASFSISTADLTAAFTDSSTDIDGTIAAWSWDFGDGNSAATQNPSHSYASAGSYTVTLTVTDDDNSSNSTSQSVTVSAPANQAPSASFSISTADLTATFTDSSTDSDGTITAWSWDFGDANSATTQNPSHSYASAGSYTVTLTVTDDDNSSNSTSQSVTVSAPANQAPSASFSISTADLTATFTDSSTDIDGTIAAWSWDFGDANSATTQNPSHSYASAGSYTVTLTVTDDESASGSASQLVTVTAPIAQAPNAPTNLVALVEKSGKGKDKVVTSITLSWADNSNNETSFVIEACVNIGKGRSRVCDFVGVGSSGENVTSFADQILLGYDRFQVKAVNGVGSSAYSNQVKK</sequence>
<evidence type="ECO:0000313" key="4">
    <source>
        <dbReference type="EMBL" id="WOH37644.1"/>
    </source>
</evidence>
<feature type="domain" description="PKD" evidence="2">
    <location>
        <begin position="1407"/>
        <end position="1494"/>
    </location>
</feature>
<feature type="domain" description="PKD" evidence="2">
    <location>
        <begin position="1071"/>
        <end position="1158"/>
    </location>
</feature>
<feature type="region of interest" description="Disordered" evidence="1">
    <location>
        <begin position="1641"/>
        <end position="1662"/>
    </location>
</feature>
<dbReference type="SMART" id="SM00089">
    <property type="entry name" value="PKD"/>
    <property type="match status" value="8"/>
</dbReference>
<dbReference type="EMBL" id="CP136600">
    <property type="protein sequence ID" value="WOH37644.1"/>
    <property type="molecule type" value="Genomic_DNA"/>
</dbReference>
<feature type="region of interest" description="Disordered" evidence="1">
    <location>
        <begin position="1304"/>
        <end position="1330"/>
    </location>
</feature>
<name>A0ABZ0GP30_9GAMM</name>
<feature type="region of interest" description="Disordered" evidence="1">
    <location>
        <begin position="1387"/>
        <end position="1414"/>
    </location>
</feature>
<feature type="region of interest" description="Disordered" evidence="1">
    <location>
        <begin position="1219"/>
        <end position="1246"/>
    </location>
</feature>
<feature type="compositionally biased region" description="Polar residues" evidence="1">
    <location>
        <begin position="1405"/>
        <end position="1414"/>
    </location>
</feature>
<keyword evidence="5" id="KW-1185">Reference proteome</keyword>